<dbReference type="KEGG" id="ccro:CMC5_056500"/>
<dbReference type="CDD" id="cd01014">
    <property type="entry name" value="nicotinamidase_related"/>
    <property type="match status" value="1"/>
</dbReference>
<reference evidence="3 4" key="1">
    <citation type="submission" date="2015-07" db="EMBL/GenBank/DDBJ databases">
        <title>Genome analysis of myxobacterium Chondromyces crocatus Cm c5 reveals a high potential for natural compound synthesis and the genetic basis for the loss of fruiting body formation.</title>
        <authorList>
            <person name="Zaburannyi N."/>
            <person name="Bunk B."/>
            <person name="Maier J."/>
            <person name="Overmann J."/>
            <person name="Mueller R."/>
        </authorList>
    </citation>
    <scope>NUCLEOTIDE SEQUENCE [LARGE SCALE GENOMIC DNA]</scope>
    <source>
        <strain evidence="3 4">Cm c5</strain>
    </source>
</reference>
<dbReference type="OrthoDB" id="9791276at2"/>
<protein>
    <submittedName>
        <fullName evidence="3">Isochorismatase</fullName>
        <ecNumber evidence="3">3.3.2.1</ecNumber>
    </submittedName>
</protein>
<sequence>MTKALLVIDVQNDYFSGGAFPLWNPEATLERVEHAIGQAKAKDIPVILIQHLAPRGAAPFFEEGSAGAEIHPRILSAAPGAPVVQKTYADSFVKTTLEETLEKLSVKELLVCGMMTHNCVTHTSISKSAEKYGVTVLADACTTVTELLHQLALHALSPRVRLAPTTEVL</sequence>
<dbReference type="PANTHER" id="PTHR43540:SF15">
    <property type="entry name" value="BLR5631 PROTEIN"/>
    <property type="match status" value="1"/>
</dbReference>
<gene>
    <name evidence="3" type="primary">entB</name>
    <name evidence="3" type="ORF">CMC5_056500</name>
</gene>
<dbReference type="InterPro" id="IPR000868">
    <property type="entry name" value="Isochorismatase-like_dom"/>
</dbReference>
<evidence type="ECO:0000313" key="3">
    <source>
        <dbReference type="EMBL" id="AKT41447.1"/>
    </source>
</evidence>
<keyword evidence="4" id="KW-1185">Reference proteome</keyword>
<accession>A0A0K1EL89</accession>
<keyword evidence="1 3" id="KW-0378">Hydrolase</keyword>
<dbReference type="EMBL" id="CP012159">
    <property type="protein sequence ID" value="AKT41447.1"/>
    <property type="molecule type" value="Genomic_DNA"/>
</dbReference>
<dbReference type="SUPFAM" id="SSF52499">
    <property type="entry name" value="Isochorismatase-like hydrolases"/>
    <property type="match status" value="1"/>
</dbReference>
<feature type="domain" description="Isochorismatase-like" evidence="2">
    <location>
        <begin position="4"/>
        <end position="160"/>
    </location>
</feature>
<dbReference type="Proteomes" id="UP000067626">
    <property type="component" value="Chromosome"/>
</dbReference>
<evidence type="ECO:0000259" key="2">
    <source>
        <dbReference type="Pfam" id="PF00857"/>
    </source>
</evidence>
<evidence type="ECO:0000256" key="1">
    <source>
        <dbReference type="ARBA" id="ARBA00022801"/>
    </source>
</evidence>
<dbReference type="PATRIC" id="fig|52.7.peg.6223"/>
<dbReference type="InterPro" id="IPR050272">
    <property type="entry name" value="Isochorismatase-like_hydrls"/>
</dbReference>
<evidence type="ECO:0000313" key="4">
    <source>
        <dbReference type="Proteomes" id="UP000067626"/>
    </source>
</evidence>
<organism evidence="3 4">
    <name type="scientific">Chondromyces crocatus</name>
    <dbReference type="NCBI Taxonomy" id="52"/>
    <lineage>
        <taxon>Bacteria</taxon>
        <taxon>Pseudomonadati</taxon>
        <taxon>Myxococcota</taxon>
        <taxon>Polyangia</taxon>
        <taxon>Polyangiales</taxon>
        <taxon>Polyangiaceae</taxon>
        <taxon>Chondromyces</taxon>
    </lineage>
</organism>
<dbReference type="Pfam" id="PF00857">
    <property type="entry name" value="Isochorismatase"/>
    <property type="match status" value="1"/>
</dbReference>
<dbReference type="PANTHER" id="PTHR43540">
    <property type="entry name" value="PEROXYUREIDOACRYLATE/UREIDOACRYLATE AMIDOHYDROLASE-RELATED"/>
    <property type="match status" value="1"/>
</dbReference>
<dbReference type="InterPro" id="IPR036380">
    <property type="entry name" value="Isochorismatase-like_sf"/>
</dbReference>
<dbReference type="AlphaFoldDB" id="A0A0K1EL89"/>
<dbReference type="STRING" id="52.CMC5_056500"/>
<dbReference type="GO" id="GO:0008908">
    <property type="term" value="F:isochorismatase activity"/>
    <property type="evidence" value="ECO:0007669"/>
    <property type="project" value="UniProtKB-EC"/>
</dbReference>
<name>A0A0K1EL89_CHOCO</name>
<dbReference type="Gene3D" id="3.40.50.850">
    <property type="entry name" value="Isochorismatase-like"/>
    <property type="match status" value="1"/>
</dbReference>
<dbReference type="EC" id="3.3.2.1" evidence="3"/>
<proteinExistence type="predicted"/>
<dbReference type="RefSeq" id="WP_050433239.1">
    <property type="nucleotide sequence ID" value="NZ_CP012159.1"/>
</dbReference>